<dbReference type="EMBL" id="BMTL01000007">
    <property type="protein sequence ID" value="GGR82650.1"/>
    <property type="molecule type" value="Genomic_DNA"/>
</dbReference>
<dbReference type="InterPro" id="IPR006935">
    <property type="entry name" value="Helicase/UvrB_N"/>
</dbReference>
<dbReference type="Pfam" id="PF00271">
    <property type="entry name" value="Helicase_C"/>
    <property type="match status" value="1"/>
</dbReference>
<dbReference type="GO" id="GO:0004386">
    <property type="term" value="F:helicase activity"/>
    <property type="evidence" value="ECO:0007669"/>
    <property type="project" value="UniProtKB-KW"/>
</dbReference>
<dbReference type="Proteomes" id="UP000606194">
    <property type="component" value="Unassembled WGS sequence"/>
</dbReference>
<dbReference type="Gene3D" id="3.40.50.300">
    <property type="entry name" value="P-loop containing nucleotide triphosphate hydrolases"/>
    <property type="match status" value="2"/>
</dbReference>
<dbReference type="InterPro" id="IPR001650">
    <property type="entry name" value="Helicase_C-like"/>
</dbReference>
<dbReference type="Gene3D" id="6.10.140.530">
    <property type="match status" value="1"/>
</dbReference>
<sequence length="772" mass="87292">MAELPRLRTSLRPFQQQAVDNCVTEFLLGAPRCRVDSPCGSGKTFIALNVVHHMAPTGTSVNVVPTLELLEQTAREWHKEGRPGRYLALSGDPDLPKDPALRGVLTAVTTPAALAAEISQADGPVSVFATYHSLGKIAEAHRLFHMPPWDVLVCDEAHRTAGNLAKPWALLLNSQQIFAHHRLFVTATPRNFESKTGQDLPVDIEVASMDDLNLYGPVVFRLSLADAIDQGLLADYRIVAIEVEDADLRAILNRNPMLAADSEGLRMAAAEVALLRAMHDYDLRRVLVFSPRIKAAEVFAETLPETAALMPKRMQGPLQVGTVNCEQSRYERLTQVSAFKEASLPSSDKKPMRAVLTNCMIFAEGVDVPAIDSVLFTSAKTSTYQIVQAVGRALRPVPGQNKVAHIIIPVYKAPGQDLADAAKGTRFYLLQQVLSALKLYDEHVFHRVHYLRHPKPTDPLHPVARPERADELIPLLSLYAEDPHNCIWELGLESARRYREQHGHLKVPSSYCGPDRFYLGWWLGNQRSLRMNHSLKPERIEALDALGMIWEHPRTSIEHRLDIARGYHAQHGHLSPVPGERFRGMDFGRWINTCRTKARRGQLPYCYQRALTEINPWWNADWDKHGHWRRIYARALAAARRGELAFPDLAPDSDDRPLEQWLDKQLQVLPTLSSAQHNLLGALPLHHPLALLLRPPRSQSERAFAHGLRHAHTYWRAHQHLNVPYDHVVWDRGSSFRLGEWLSDKRLRPYRLTREQLDALEALDMRWTRTLA</sequence>
<dbReference type="InterPro" id="IPR005114">
    <property type="entry name" value="Helicase_assoc"/>
</dbReference>
<reference evidence="2" key="2">
    <citation type="submission" date="2020-09" db="EMBL/GenBank/DDBJ databases">
        <authorList>
            <person name="Sun Q."/>
            <person name="Ohkuma M."/>
        </authorList>
    </citation>
    <scope>NUCLEOTIDE SEQUENCE</scope>
    <source>
        <strain evidence="2">JCM 4386</strain>
    </source>
</reference>
<feature type="domain" description="Helicase ATP-binding" evidence="1">
    <location>
        <begin position="24"/>
        <end position="207"/>
    </location>
</feature>
<keyword evidence="2" id="KW-0378">Hydrolase</keyword>
<keyword evidence="2" id="KW-0067">ATP-binding</keyword>
<reference evidence="2" key="1">
    <citation type="journal article" date="2014" name="Int. J. Syst. Evol. Microbiol.">
        <title>Complete genome sequence of Corynebacterium casei LMG S-19264T (=DSM 44701T), isolated from a smear-ripened cheese.</title>
        <authorList>
            <consortium name="US DOE Joint Genome Institute (JGI-PGF)"/>
            <person name="Walter F."/>
            <person name="Albersmeier A."/>
            <person name="Kalinowski J."/>
            <person name="Ruckert C."/>
        </authorList>
    </citation>
    <scope>NUCLEOTIDE SEQUENCE</scope>
    <source>
        <strain evidence="2">JCM 4386</strain>
    </source>
</reference>
<dbReference type="PANTHER" id="PTHR47396:SF1">
    <property type="entry name" value="ATP-DEPENDENT HELICASE IRC3-RELATED"/>
    <property type="match status" value="1"/>
</dbReference>
<evidence type="ECO:0000313" key="2">
    <source>
        <dbReference type="EMBL" id="GGR82650.1"/>
    </source>
</evidence>
<dbReference type="GO" id="GO:0016787">
    <property type="term" value="F:hydrolase activity"/>
    <property type="evidence" value="ECO:0007669"/>
    <property type="project" value="InterPro"/>
</dbReference>
<dbReference type="SMART" id="SM00487">
    <property type="entry name" value="DEXDc"/>
    <property type="match status" value="1"/>
</dbReference>
<dbReference type="SUPFAM" id="SSF52540">
    <property type="entry name" value="P-loop containing nucleoside triphosphate hydrolases"/>
    <property type="match status" value="1"/>
</dbReference>
<dbReference type="InterPro" id="IPR014001">
    <property type="entry name" value="Helicase_ATP-bd"/>
</dbReference>
<keyword evidence="2" id="KW-0547">Nucleotide-binding</keyword>
<gene>
    <name evidence="2" type="ORF">GCM10010269_22320</name>
</gene>
<dbReference type="PANTHER" id="PTHR47396">
    <property type="entry name" value="TYPE I RESTRICTION ENZYME ECOKI R PROTEIN"/>
    <property type="match status" value="1"/>
</dbReference>
<comment type="caution">
    <text evidence="2">The sequence shown here is derived from an EMBL/GenBank/DDBJ whole genome shotgun (WGS) entry which is preliminary data.</text>
</comment>
<dbReference type="GO" id="GO:0005829">
    <property type="term" value="C:cytosol"/>
    <property type="evidence" value="ECO:0007669"/>
    <property type="project" value="TreeGrafter"/>
</dbReference>
<name>A0A918L2H8_9ACTN</name>
<keyword evidence="3" id="KW-1185">Reference proteome</keyword>
<organism evidence="2 3">
    <name type="scientific">Streptomyces humidus</name>
    <dbReference type="NCBI Taxonomy" id="52259"/>
    <lineage>
        <taxon>Bacteria</taxon>
        <taxon>Bacillati</taxon>
        <taxon>Actinomycetota</taxon>
        <taxon>Actinomycetes</taxon>
        <taxon>Kitasatosporales</taxon>
        <taxon>Streptomycetaceae</taxon>
        <taxon>Streptomyces</taxon>
    </lineage>
</organism>
<dbReference type="GO" id="GO:0005524">
    <property type="term" value="F:ATP binding"/>
    <property type="evidence" value="ECO:0007669"/>
    <property type="project" value="InterPro"/>
</dbReference>
<dbReference type="AlphaFoldDB" id="A0A918L2H8"/>
<dbReference type="InterPro" id="IPR027417">
    <property type="entry name" value="P-loop_NTPase"/>
</dbReference>
<proteinExistence type="predicted"/>
<keyword evidence="2" id="KW-0347">Helicase</keyword>
<dbReference type="RefSeq" id="WP_190149035.1">
    <property type="nucleotide sequence ID" value="NZ_BMTL01000007.1"/>
</dbReference>
<dbReference type="GO" id="GO:0003677">
    <property type="term" value="F:DNA binding"/>
    <property type="evidence" value="ECO:0007669"/>
    <property type="project" value="InterPro"/>
</dbReference>
<accession>A0A918L2H8</accession>
<dbReference type="PROSITE" id="PS51192">
    <property type="entry name" value="HELICASE_ATP_BIND_1"/>
    <property type="match status" value="1"/>
</dbReference>
<dbReference type="Pfam" id="PF04851">
    <property type="entry name" value="ResIII"/>
    <property type="match status" value="1"/>
</dbReference>
<protein>
    <submittedName>
        <fullName evidence="2">Helicase</fullName>
    </submittedName>
</protein>
<dbReference type="Pfam" id="PF03457">
    <property type="entry name" value="HA"/>
    <property type="match status" value="3"/>
</dbReference>
<evidence type="ECO:0000313" key="3">
    <source>
        <dbReference type="Proteomes" id="UP000606194"/>
    </source>
</evidence>
<dbReference type="InterPro" id="IPR050742">
    <property type="entry name" value="Helicase_Restrict-Modif_Enz"/>
</dbReference>
<evidence type="ECO:0000259" key="1">
    <source>
        <dbReference type="PROSITE" id="PS51192"/>
    </source>
</evidence>